<dbReference type="Gene3D" id="1.10.238.10">
    <property type="entry name" value="EF-hand"/>
    <property type="match status" value="1"/>
</dbReference>
<feature type="transmembrane region" description="Helical" evidence="15">
    <location>
        <begin position="96"/>
        <end position="116"/>
    </location>
</feature>
<feature type="compositionally biased region" description="Pro residues" evidence="14">
    <location>
        <begin position="910"/>
        <end position="919"/>
    </location>
</feature>
<evidence type="ECO:0000313" key="19">
    <source>
        <dbReference type="Proteomes" id="UP000660262"/>
    </source>
</evidence>
<keyword evidence="12" id="KW-0325">Glycoprotein</keyword>
<dbReference type="FunFam" id="1.20.120.350:FF:000009">
    <property type="entry name" value="Voltage-dependent T-type calcium channel subunit alpha"/>
    <property type="match status" value="1"/>
</dbReference>
<evidence type="ECO:0000256" key="12">
    <source>
        <dbReference type="ARBA" id="ARBA00023180"/>
    </source>
</evidence>
<sequence length="919" mass="103309">MPGGDDDDSMGAGPAPGKMPVLNGNSLFLFSPTNPFRVKCAEIVSHRYFEYSIIVLIVLSSVNLAIDMPQFEIECIYQHKKDKCDLRDALSLIDKVFVVCFTIEMSLKVIALGAAFHKGAYIRNNWNVLDFLVVVIGFIDWSGLTKNLTFLRPLRTFRALRPIRMASRNEGMKIVVNALFQSIPGIGNVMLVCVLFYVIFGILGVNLLKGQFFYCENHDAGELIAQHRVLPTLAWCKDNNWYGAGWGGPCDTSDWCDCTKNPTTCHQDDKCANLFEITKDWCDKKEHVITWCGKYPCDWMASGNGGSYLPGTIDYSTMGGFNYTMSHGWMNKASNFDNIGNSILTLFEMATLEMWLDVMYDGVDARAIDLQPVRDYNMWMCVFFVLFIVVGGFFVINLFVGVTIDKFNEMKEKQEGNSMFMTEEQKTWVAIQKLISGAKPSRYPQPPEDKGRAAVFKLVVSDGFDVFIMSAIMVNILFMSMNHVDMSKTWILILFVANCLFTSLFACEAALKLYAFGVNEYFKDSWNDFDFVVVIFSIIGILMDVLAKKGLPIISLLRVLRVARIFRLIPKAKGLRTLFQTLLFSLPALVNITLVLGLFFFIFGIMGMNLFGKVKLGENLSRHANFRTFESAIIVLFRMSTGESWNGIMHDTMITRHCMAIIDLNVTNHNTMFTADGDNDKWYSKGDKELGGLSEDQLYDGCVPYHTILPIIYFCIFVIFCAFVMLNLVIAVILDNFQNSSSDDESPVSKDRLSEFVTLWAKFDPYATYYMPASKLQYLIRDLEEPMGVKGLAGKGKAEIQHIIMSVDIPEHDGKIHFLETLHALAGRIAGTVLPQDEEEKIRGRIADRLPSFKANVLPKYTAAHFHAALYVQAAVRGFLARYQMREKLAELDGEIKPPAADDDAASTEPPAPDGAPSA</sequence>
<dbReference type="SUPFAM" id="SSF81324">
    <property type="entry name" value="Voltage-gated potassium channels"/>
    <property type="match status" value="2"/>
</dbReference>
<feature type="transmembrane region" description="Helical" evidence="15">
    <location>
        <begin position="581"/>
        <end position="606"/>
    </location>
</feature>
<dbReference type="EMBL" id="BNJQ01000021">
    <property type="protein sequence ID" value="GHP08650.1"/>
    <property type="molecule type" value="Genomic_DNA"/>
</dbReference>
<name>A0A830HSB8_9CHLO</name>
<keyword evidence="8" id="KW-0851">Voltage-gated channel</keyword>
<keyword evidence="19" id="KW-1185">Reference proteome</keyword>
<evidence type="ECO:0000259" key="17">
    <source>
        <dbReference type="Pfam" id="PF16905"/>
    </source>
</evidence>
<comment type="subcellular location">
    <subcellularLocation>
        <location evidence="1">Membrane</location>
        <topology evidence="1">Multi-pass membrane protein</topology>
    </subcellularLocation>
</comment>
<reference evidence="18" key="1">
    <citation type="submission" date="2020-10" db="EMBL/GenBank/DDBJ databases">
        <title>Unveiling of a novel bifunctional photoreceptor, Dualchrome1, isolated from a cosmopolitan green alga.</title>
        <authorList>
            <person name="Suzuki S."/>
            <person name="Kawachi M."/>
        </authorList>
    </citation>
    <scope>NUCLEOTIDE SEQUENCE</scope>
    <source>
        <strain evidence="18">NIES 2893</strain>
    </source>
</reference>
<evidence type="ECO:0000256" key="2">
    <source>
        <dbReference type="ARBA" id="ARBA00022448"/>
    </source>
</evidence>
<dbReference type="Pfam" id="PF00520">
    <property type="entry name" value="Ion_trans"/>
    <property type="match status" value="2"/>
</dbReference>
<dbReference type="GO" id="GO:0008331">
    <property type="term" value="F:high voltage-gated calcium channel activity"/>
    <property type="evidence" value="ECO:0007669"/>
    <property type="project" value="TreeGrafter"/>
</dbReference>
<evidence type="ECO:0000256" key="6">
    <source>
        <dbReference type="ARBA" id="ARBA00022737"/>
    </source>
</evidence>
<dbReference type="InterPro" id="IPR050599">
    <property type="entry name" value="VDCC_alpha-1_subunit"/>
</dbReference>
<evidence type="ECO:0000259" key="16">
    <source>
        <dbReference type="Pfam" id="PF00520"/>
    </source>
</evidence>
<protein>
    <recommendedName>
        <fullName evidence="20">Ion transport domain-containing protein</fullName>
    </recommendedName>
</protein>
<feature type="transmembrane region" description="Helical" evidence="15">
    <location>
        <begin position="189"/>
        <end position="208"/>
    </location>
</feature>
<proteinExistence type="predicted"/>
<keyword evidence="9 15" id="KW-1133">Transmembrane helix</keyword>
<evidence type="ECO:0000256" key="9">
    <source>
        <dbReference type="ARBA" id="ARBA00022989"/>
    </source>
</evidence>
<dbReference type="GO" id="GO:0005891">
    <property type="term" value="C:voltage-gated calcium channel complex"/>
    <property type="evidence" value="ECO:0007669"/>
    <property type="project" value="TreeGrafter"/>
</dbReference>
<dbReference type="PROSITE" id="PS50096">
    <property type="entry name" value="IQ"/>
    <property type="match status" value="1"/>
</dbReference>
<evidence type="ECO:0000313" key="18">
    <source>
        <dbReference type="EMBL" id="GHP08650.1"/>
    </source>
</evidence>
<evidence type="ECO:0000256" key="3">
    <source>
        <dbReference type="ARBA" id="ARBA00022568"/>
    </source>
</evidence>
<dbReference type="InterPro" id="IPR005821">
    <property type="entry name" value="Ion_trans_dom"/>
</dbReference>
<accession>A0A830HSB8</accession>
<feature type="transmembrane region" description="Helical" evidence="15">
    <location>
        <begin position="128"/>
        <end position="144"/>
    </location>
</feature>
<feature type="transmembrane region" description="Helical" evidence="15">
    <location>
        <begin position="711"/>
        <end position="734"/>
    </location>
</feature>
<organism evidence="18 19">
    <name type="scientific">Pycnococcus provasolii</name>
    <dbReference type="NCBI Taxonomy" id="41880"/>
    <lineage>
        <taxon>Eukaryota</taxon>
        <taxon>Viridiplantae</taxon>
        <taxon>Chlorophyta</taxon>
        <taxon>Pseudoscourfieldiophyceae</taxon>
        <taxon>Pseudoscourfieldiales</taxon>
        <taxon>Pycnococcaceae</taxon>
        <taxon>Pycnococcus</taxon>
    </lineage>
</organism>
<keyword evidence="7" id="KW-0106">Calcium</keyword>
<keyword evidence="10" id="KW-0406">Ion transport</keyword>
<keyword evidence="2" id="KW-0813">Transport</keyword>
<evidence type="ECO:0000256" key="11">
    <source>
        <dbReference type="ARBA" id="ARBA00023136"/>
    </source>
</evidence>
<feature type="domain" description="Voltage-dependent L-type calcium channel IQ-associated" evidence="17">
    <location>
        <begin position="755"/>
        <end position="810"/>
    </location>
</feature>
<feature type="domain" description="Ion transport" evidence="16">
    <location>
        <begin position="46"/>
        <end position="415"/>
    </location>
</feature>
<evidence type="ECO:0000256" key="8">
    <source>
        <dbReference type="ARBA" id="ARBA00022882"/>
    </source>
</evidence>
<dbReference type="Gene3D" id="1.20.120.350">
    <property type="entry name" value="Voltage-gated potassium channels. Chain C"/>
    <property type="match status" value="2"/>
</dbReference>
<dbReference type="InterPro" id="IPR027359">
    <property type="entry name" value="Volt_channel_dom_sf"/>
</dbReference>
<evidence type="ECO:0000256" key="10">
    <source>
        <dbReference type="ARBA" id="ARBA00023065"/>
    </source>
</evidence>
<evidence type="ECO:0000256" key="1">
    <source>
        <dbReference type="ARBA" id="ARBA00004141"/>
    </source>
</evidence>
<evidence type="ECO:0000256" key="5">
    <source>
        <dbReference type="ARBA" id="ARBA00022692"/>
    </source>
</evidence>
<evidence type="ECO:0000256" key="14">
    <source>
        <dbReference type="SAM" id="MobiDB-lite"/>
    </source>
</evidence>
<dbReference type="Gene3D" id="1.10.287.70">
    <property type="match status" value="2"/>
</dbReference>
<feature type="transmembrane region" description="Helical" evidence="15">
    <location>
        <begin position="376"/>
        <end position="400"/>
    </location>
</feature>
<dbReference type="InterPro" id="IPR031649">
    <property type="entry name" value="GPHH_dom"/>
</dbReference>
<feature type="region of interest" description="Disordered" evidence="14">
    <location>
        <begin position="894"/>
        <end position="919"/>
    </location>
</feature>
<dbReference type="PANTHER" id="PTHR45628">
    <property type="entry name" value="VOLTAGE-DEPENDENT CALCIUM CHANNEL TYPE A SUBUNIT ALPHA-1"/>
    <property type="match status" value="1"/>
</dbReference>
<dbReference type="OrthoDB" id="416585at2759"/>
<evidence type="ECO:0000256" key="15">
    <source>
        <dbReference type="SAM" id="Phobius"/>
    </source>
</evidence>
<keyword evidence="11 15" id="KW-0472">Membrane</keyword>
<keyword evidence="3" id="KW-0109">Calcium transport</keyword>
<feature type="transmembrane region" description="Helical" evidence="15">
    <location>
        <begin position="490"/>
        <end position="511"/>
    </location>
</feature>
<dbReference type="Proteomes" id="UP000660262">
    <property type="component" value="Unassembled WGS sequence"/>
</dbReference>
<evidence type="ECO:0000256" key="4">
    <source>
        <dbReference type="ARBA" id="ARBA00022673"/>
    </source>
</evidence>
<keyword evidence="6" id="KW-0677">Repeat</keyword>
<dbReference type="PANTHER" id="PTHR45628:SF7">
    <property type="entry name" value="VOLTAGE-DEPENDENT CALCIUM CHANNEL TYPE A SUBUNIT ALPHA-1"/>
    <property type="match status" value="1"/>
</dbReference>
<dbReference type="AlphaFoldDB" id="A0A830HSB8"/>
<dbReference type="GO" id="GO:0098703">
    <property type="term" value="P:calcium ion import across plasma membrane"/>
    <property type="evidence" value="ECO:0007669"/>
    <property type="project" value="TreeGrafter"/>
</dbReference>
<dbReference type="Pfam" id="PF16905">
    <property type="entry name" value="GPHH"/>
    <property type="match status" value="1"/>
</dbReference>
<feature type="transmembrane region" description="Helical" evidence="15">
    <location>
        <begin position="531"/>
        <end position="560"/>
    </location>
</feature>
<feature type="domain" description="Ion transport" evidence="16">
    <location>
        <begin position="464"/>
        <end position="743"/>
    </location>
</feature>
<evidence type="ECO:0008006" key="20">
    <source>
        <dbReference type="Google" id="ProtNLM"/>
    </source>
</evidence>
<keyword evidence="4" id="KW-0107">Calcium channel</keyword>
<gene>
    <name evidence="18" type="ORF">PPROV_000738700</name>
</gene>
<evidence type="ECO:0000256" key="7">
    <source>
        <dbReference type="ARBA" id="ARBA00022837"/>
    </source>
</evidence>
<comment type="caution">
    <text evidence="18">The sequence shown here is derived from an EMBL/GenBank/DDBJ whole genome shotgun (WGS) entry which is preliminary data.</text>
</comment>
<keyword evidence="5 15" id="KW-0812">Transmembrane</keyword>
<feature type="transmembrane region" description="Helical" evidence="15">
    <location>
        <begin position="454"/>
        <end position="478"/>
    </location>
</feature>
<keyword evidence="13" id="KW-0407">Ion channel</keyword>
<evidence type="ECO:0000256" key="13">
    <source>
        <dbReference type="ARBA" id="ARBA00023303"/>
    </source>
</evidence>